<protein>
    <submittedName>
        <fullName evidence="2">SDR family oxidoreductase</fullName>
        <ecNumber evidence="2">1.6.5.2</ecNumber>
    </submittedName>
</protein>
<sequence length="282" mass="30674">MSVAVTAASGQLGRAVVRALIAHPDAPEVVGLARTPAKAADLGIEVRSGDYNEPEQLADSLRGVDTVLLVSGLDAPELRIAQHRNVLDAARRAGVRKVVYTSVQGPDEDSAFSPVVQSNRRTEQDVRESGLTWSIGRNGIYIEPDVEYIDGYRARGEIANSAGGGRCGYTTRDELAFAYARLLLDDAHDGRTVNLNGEPITQRELADHLNRTFGTELSYREMTSEEFIADRTAELGEFFGPIIGGIYDGIRAGVYSDTGDFAEVAGRPHVTWDEYFSEVTPR</sequence>
<organism evidence="2 3">
    <name type="scientific">Microbacterium aquimaris</name>
    <dbReference type="NCBI Taxonomy" id="459816"/>
    <lineage>
        <taxon>Bacteria</taxon>
        <taxon>Bacillati</taxon>
        <taxon>Actinomycetota</taxon>
        <taxon>Actinomycetes</taxon>
        <taxon>Micrococcales</taxon>
        <taxon>Microbacteriaceae</taxon>
        <taxon>Microbacterium</taxon>
    </lineage>
</organism>
<proteinExistence type="predicted"/>
<dbReference type="InterPro" id="IPR036291">
    <property type="entry name" value="NAD(P)-bd_dom_sf"/>
</dbReference>
<dbReference type="PANTHER" id="PTHR47129">
    <property type="entry name" value="QUINONE OXIDOREDUCTASE 2"/>
    <property type="match status" value="1"/>
</dbReference>
<dbReference type="RefSeq" id="WP_194424392.1">
    <property type="nucleotide sequence ID" value="NZ_BAAAPT010000002.1"/>
</dbReference>
<gene>
    <name evidence="2" type="ORF">R2Q92_08485</name>
</gene>
<comment type="caution">
    <text evidence="2">The sequence shown here is derived from an EMBL/GenBank/DDBJ whole genome shotgun (WGS) entry which is preliminary data.</text>
</comment>
<dbReference type="GO" id="GO:0003955">
    <property type="term" value="F:NAD(P)H dehydrogenase (quinone) activity"/>
    <property type="evidence" value="ECO:0007669"/>
    <property type="project" value="UniProtKB-EC"/>
</dbReference>
<accession>A0ABU5N720</accession>
<dbReference type="InterPro" id="IPR016040">
    <property type="entry name" value="NAD(P)-bd_dom"/>
</dbReference>
<dbReference type="EMBL" id="JAWJYN010000002">
    <property type="protein sequence ID" value="MDZ8161878.1"/>
    <property type="molecule type" value="Genomic_DNA"/>
</dbReference>
<dbReference type="CDD" id="cd05269">
    <property type="entry name" value="TMR_SDR_a"/>
    <property type="match status" value="1"/>
</dbReference>
<dbReference type="InterPro" id="IPR052718">
    <property type="entry name" value="NmrA-type_oxidoreductase"/>
</dbReference>
<dbReference type="Proteomes" id="UP001291912">
    <property type="component" value="Unassembled WGS sequence"/>
</dbReference>
<dbReference type="PANTHER" id="PTHR47129:SF1">
    <property type="entry name" value="NMRA-LIKE DOMAIN-CONTAINING PROTEIN"/>
    <property type="match status" value="1"/>
</dbReference>
<dbReference type="Pfam" id="PF13460">
    <property type="entry name" value="NAD_binding_10"/>
    <property type="match status" value="1"/>
</dbReference>
<evidence type="ECO:0000259" key="1">
    <source>
        <dbReference type="Pfam" id="PF13460"/>
    </source>
</evidence>
<dbReference type="Gene3D" id="3.40.50.720">
    <property type="entry name" value="NAD(P)-binding Rossmann-like Domain"/>
    <property type="match status" value="1"/>
</dbReference>
<name>A0ABU5N720_9MICO</name>
<reference evidence="2 3" key="1">
    <citation type="submission" date="2023-10" db="EMBL/GenBank/DDBJ databases">
        <title>Microbacterium xanthum sp. nov., isolated from seaweed.</title>
        <authorList>
            <person name="Lee S.D."/>
        </authorList>
    </citation>
    <scope>NUCLEOTIDE SEQUENCE [LARGE SCALE GENOMIC DNA]</scope>
    <source>
        <strain evidence="2 3">KCTC 19124</strain>
    </source>
</reference>
<evidence type="ECO:0000313" key="3">
    <source>
        <dbReference type="Proteomes" id="UP001291912"/>
    </source>
</evidence>
<dbReference type="SUPFAM" id="SSF51735">
    <property type="entry name" value="NAD(P)-binding Rossmann-fold domains"/>
    <property type="match status" value="1"/>
</dbReference>
<keyword evidence="2" id="KW-0560">Oxidoreductase</keyword>
<dbReference type="Gene3D" id="3.90.25.10">
    <property type="entry name" value="UDP-galactose 4-epimerase, domain 1"/>
    <property type="match status" value="1"/>
</dbReference>
<dbReference type="EC" id="1.6.5.2" evidence="2"/>
<keyword evidence="3" id="KW-1185">Reference proteome</keyword>
<feature type="domain" description="NAD(P)-binding" evidence="1">
    <location>
        <begin position="8"/>
        <end position="145"/>
    </location>
</feature>
<evidence type="ECO:0000313" key="2">
    <source>
        <dbReference type="EMBL" id="MDZ8161878.1"/>
    </source>
</evidence>